<accession>A0A2S6GIH3</accession>
<keyword evidence="3" id="KW-1185">Reference proteome</keyword>
<evidence type="ECO:0000313" key="2">
    <source>
        <dbReference type="EMBL" id="PPK65038.1"/>
    </source>
</evidence>
<reference evidence="2 3" key="1">
    <citation type="submission" date="2018-02" db="EMBL/GenBank/DDBJ databases">
        <title>Genomic Encyclopedia of Archaeal and Bacterial Type Strains, Phase II (KMG-II): from individual species to whole genera.</title>
        <authorList>
            <person name="Goeker M."/>
        </authorList>
    </citation>
    <scope>NUCLEOTIDE SEQUENCE [LARGE SCALE GENOMIC DNA]</scope>
    <source>
        <strain evidence="2 3">YU 961-1</strain>
    </source>
</reference>
<gene>
    <name evidence="2" type="ORF">CLV40_11681</name>
</gene>
<sequence length="193" mass="21818">MDHALLVSGPVRVLGGHEVQYDLTLLDEFVKVFTNPEPPKPRVKGTAERASRLKAVLGARVRERVPRHRESFSQVGIGSELGEPTQQVRPQHLASDEPLRRPRFGSAQRRPPKRNRRIAMGERPEHLRPYRKPHTHKLAVAARVRMTGRQRRKSVLPQPQRFLAVAPIGGGDTPRHQRTGKLSLLPRISRIVG</sequence>
<proteinExistence type="predicted"/>
<name>A0A2S6GIH3_9PSEU</name>
<dbReference type="EMBL" id="PTIX01000016">
    <property type="protein sequence ID" value="PPK65038.1"/>
    <property type="molecule type" value="Genomic_DNA"/>
</dbReference>
<dbReference type="AlphaFoldDB" id="A0A2S6GIH3"/>
<feature type="region of interest" description="Disordered" evidence="1">
    <location>
        <begin position="64"/>
        <end position="130"/>
    </location>
</feature>
<dbReference type="Proteomes" id="UP000239203">
    <property type="component" value="Unassembled WGS sequence"/>
</dbReference>
<comment type="caution">
    <text evidence="2">The sequence shown here is derived from an EMBL/GenBank/DDBJ whole genome shotgun (WGS) entry which is preliminary data.</text>
</comment>
<protein>
    <submittedName>
        <fullName evidence="2">Uncharacterized protein</fullName>
    </submittedName>
</protein>
<organism evidence="2 3">
    <name type="scientific">Actinokineospora auranticolor</name>
    <dbReference type="NCBI Taxonomy" id="155976"/>
    <lineage>
        <taxon>Bacteria</taxon>
        <taxon>Bacillati</taxon>
        <taxon>Actinomycetota</taxon>
        <taxon>Actinomycetes</taxon>
        <taxon>Pseudonocardiales</taxon>
        <taxon>Pseudonocardiaceae</taxon>
        <taxon>Actinokineospora</taxon>
    </lineage>
</organism>
<feature type="compositionally biased region" description="Basic and acidic residues" evidence="1">
    <location>
        <begin position="119"/>
        <end position="128"/>
    </location>
</feature>
<evidence type="ECO:0000256" key="1">
    <source>
        <dbReference type="SAM" id="MobiDB-lite"/>
    </source>
</evidence>
<evidence type="ECO:0000313" key="3">
    <source>
        <dbReference type="Proteomes" id="UP000239203"/>
    </source>
</evidence>